<dbReference type="GO" id="GO:0003723">
    <property type="term" value="F:RNA binding"/>
    <property type="evidence" value="ECO:0007669"/>
    <property type="project" value="InterPro"/>
</dbReference>
<dbReference type="Pfam" id="PF11931">
    <property type="entry name" value="SF3a60_Prp9_C"/>
    <property type="match status" value="1"/>
</dbReference>
<dbReference type="PANTHER" id="PTHR12786:SF2">
    <property type="entry name" value="SPLICING FACTOR 3A SUBUNIT 3"/>
    <property type="match status" value="1"/>
</dbReference>
<dbReference type="InterPro" id="IPR024598">
    <property type="entry name" value="SF3a60/Prp9_C"/>
</dbReference>
<feature type="compositionally biased region" description="Basic and acidic residues" evidence="3">
    <location>
        <begin position="85"/>
        <end position="96"/>
    </location>
</feature>
<dbReference type="AlphaFoldDB" id="A0A8J9RXF5"/>
<sequence>YECEICGGESYRGRRNFELHFADQKHALGMKSLGIPNTKHFHGVTKIDDARDLWKSLQGKLEKEQFDGSREEEYEDSHGNVMSRKTYEDLGRQGLL</sequence>
<name>A0A8J9RXF5_PHATR</name>
<feature type="domain" description="Splicing factor SF3a60 /Prp9 subunit C-terminal" evidence="4">
    <location>
        <begin position="1"/>
        <end position="96"/>
    </location>
</feature>
<evidence type="ECO:0000313" key="5">
    <source>
        <dbReference type="EMBL" id="CAG9276349.1"/>
    </source>
</evidence>
<comment type="subcellular location">
    <subcellularLocation>
        <location evidence="1">Nucleus</location>
    </subcellularLocation>
</comment>
<dbReference type="InterPro" id="IPR051421">
    <property type="entry name" value="RNA_Proc_DNA_Dmg_Regulator"/>
</dbReference>
<feature type="region of interest" description="Disordered" evidence="3">
    <location>
        <begin position="64"/>
        <end position="96"/>
    </location>
</feature>
<keyword evidence="2" id="KW-0539">Nucleus</keyword>
<dbReference type="GO" id="GO:0000398">
    <property type="term" value="P:mRNA splicing, via spliceosome"/>
    <property type="evidence" value="ECO:0007669"/>
    <property type="project" value="InterPro"/>
</dbReference>
<accession>A0A8J9RXF5</accession>
<organism evidence="5">
    <name type="scientific">Phaeodactylum tricornutum</name>
    <name type="common">Diatom</name>
    <dbReference type="NCBI Taxonomy" id="2850"/>
    <lineage>
        <taxon>Eukaryota</taxon>
        <taxon>Sar</taxon>
        <taxon>Stramenopiles</taxon>
        <taxon>Ochrophyta</taxon>
        <taxon>Bacillariophyta</taxon>
        <taxon>Bacillariophyceae</taxon>
        <taxon>Bacillariophycidae</taxon>
        <taxon>Naviculales</taxon>
        <taxon>Phaeodactylaceae</taxon>
        <taxon>Phaeodactylum</taxon>
    </lineage>
</organism>
<evidence type="ECO:0000256" key="2">
    <source>
        <dbReference type="ARBA" id="ARBA00023242"/>
    </source>
</evidence>
<dbReference type="GO" id="GO:0005681">
    <property type="term" value="C:spliceosomal complex"/>
    <property type="evidence" value="ECO:0007669"/>
    <property type="project" value="InterPro"/>
</dbReference>
<evidence type="ECO:0000256" key="1">
    <source>
        <dbReference type="ARBA" id="ARBA00004123"/>
    </source>
</evidence>
<dbReference type="Proteomes" id="UP000836788">
    <property type="component" value="Chromosome 1"/>
</dbReference>
<reference evidence="5" key="1">
    <citation type="submission" date="2022-02" db="EMBL/GenBank/DDBJ databases">
        <authorList>
            <person name="Giguere J D."/>
        </authorList>
    </citation>
    <scope>NUCLEOTIDE SEQUENCE</scope>
    <source>
        <strain evidence="5">CCAP 1055/1</strain>
    </source>
</reference>
<dbReference type="EMBL" id="OU594942">
    <property type="protein sequence ID" value="CAG9276349.1"/>
    <property type="molecule type" value="Genomic_DNA"/>
</dbReference>
<gene>
    <name evidence="5" type="ORF">PTTT1_LOCUS458</name>
</gene>
<evidence type="ECO:0000259" key="4">
    <source>
        <dbReference type="Pfam" id="PF11931"/>
    </source>
</evidence>
<feature type="non-terminal residue" evidence="5">
    <location>
        <position position="1"/>
    </location>
</feature>
<proteinExistence type="predicted"/>
<evidence type="ECO:0000256" key="3">
    <source>
        <dbReference type="SAM" id="MobiDB-lite"/>
    </source>
</evidence>
<dbReference type="PANTHER" id="PTHR12786">
    <property type="entry name" value="SPLICING FACTOR SF3A-RELATED"/>
    <property type="match status" value="1"/>
</dbReference>
<protein>
    <recommendedName>
        <fullName evidence="4">Splicing factor SF3a60 /Prp9 subunit C-terminal domain-containing protein</fullName>
    </recommendedName>
</protein>